<protein>
    <submittedName>
        <fullName evidence="1">Uncharacterized protein</fullName>
    </submittedName>
</protein>
<name>A0A444VTR5_9FLAO</name>
<sequence>MGFISLFKTKSVIAVANNVIIKEKIRMEVDETSCSKNKTKNKMPIKGI</sequence>
<comment type="caution">
    <text evidence="1">The sequence shown here is derived from an EMBL/GenBank/DDBJ whole genome shotgun (WGS) entry which is preliminary data.</text>
</comment>
<gene>
    <name evidence="1" type="ORF">NU08_3953</name>
</gene>
<dbReference type="Proteomes" id="UP000290433">
    <property type="component" value="Unassembled WGS sequence"/>
</dbReference>
<reference evidence="1 2" key="1">
    <citation type="submission" date="2014-12" db="EMBL/GenBank/DDBJ databases">
        <title>Genome sequence of Flavobacterium anhuiense RCM74.</title>
        <authorList>
            <person name="Kim J.F."/>
            <person name="Song J.Y."/>
            <person name="Kwak M.-J."/>
            <person name="Lee S.-W."/>
        </authorList>
    </citation>
    <scope>NUCLEOTIDE SEQUENCE [LARGE SCALE GENOMIC DNA]</scope>
    <source>
        <strain evidence="1 2">RCM74</strain>
    </source>
</reference>
<accession>A0A444VTR5</accession>
<evidence type="ECO:0000313" key="2">
    <source>
        <dbReference type="Proteomes" id="UP000290433"/>
    </source>
</evidence>
<proteinExistence type="predicted"/>
<organism evidence="1 2">
    <name type="scientific">Flavobacterium anhuiense</name>
    <dbReference type="NCBI Taxonomy" id="459526"/>
    <lineage>
        <taxon>Bacteria</taxon>
        <taxon>Pseudomonadati</taxon>
        <taxon>Bacteroidota</taxon>
        <taxon>Flavobacteriia</taxon>
        <taxon>Flavobacteriales</taxon>
        <taxon>Flavobacteriaceae</taxon>
        <taxon>Flavobacterium</taxon>
    </lineage>
</organism>
<dbReference type="EMBL" id="JUIV01000020">
    <property type="protein sequence ID" value="RYJ37015.1"/>
    <property type="molecule type" value="Genomic_DNA"/>
</dbReference>
<evidence type="ECO:0000313" key="1">
    <source>
        <dbReference type="EMBL" id="RYJ37015.1"/>
    </source>
</evidence>
<dbReference type="AlphaFoldDB" id="A0A444VTR5"/>